<evidence type="ECO:0000256" key="1">
    <source>
        <dbReference type="ARBA" id="ARBA00022722"/>
    </source>
</evidence>
<dbReference type="GO" id="GO:0016787">
    <property type="term" value="F:hydrolase activity"/>
    <property type="evidence" value="ECO:0007669"/>
    <property type="project" value="UniProtKB-KW"/>
</dbReference>
<evidence type="ECO:0000256" key="3">
    <source>
        <dbReference type="ARBA" id="ARBA00022801"/>
    </source>
</evidence>
<gene>
    <name evidence="5" type="ORF">LCGC14_0616540</name>
</gene>
<dbReference type="SMART" id="SM00318">
    <property type="entry name" value="SNc"/>
    <property type="match status" value="1"/>
</dbReference>
<evidence type="ECO:0000256" key="2">
    <source>
        <dbReference type="ARBA" id="ARBA00022759"/>
    </source>
</evidence>
<dbReference type="CDD" id="cd00175">
    <property type="entry name" value="SNc"/>
    <property type="match status" value="1"/>
</dbReference>
<sequence length="226" mass="26217">MVGNCKSSKKAINSLIIVLLWILFSNAQSQENWRTCVIVIDGDTIVLDGNEIVRLIGIDTPETKDPRKPVQYYGREAYEFTKRLVEGKKVRLAYDLDKKDKYGRTLAYVYLEDGTFLNAEVIKQGYGFAYRYFLFKYFDEFKQYEREARENEIGLWSDGGGEKSQTAQKNESNIVYITRTGKKYHKEGCSYLRGSKIHISLEEACKRRYAPCSRCDPPECKMSIRD</sequence>
<dbReference type="PANTHER" id="PTHR12302:SF3">
    <property type="entry name" value="SERINE_THREONINE-PROTEIN KINASE 31"/>
    <property type="match status" value="1"/>
</dbReference>
<dbReference type="EMBL" id="LAZR01001037">
    <property type="protein sequence ID" value="KKN52046.1"/>
    <property type="molecule type" value="Genomic_DNA"/>
</dbReference>
<dbReference type="InterPro" id="IPR002071">
    <property type="entry name" value="Thermonucl_AS"/>
</dbReference>
<dbReference type="Pfam" id="PF00565">
    <property type="entry name" value="SNase"/>
    <property type="match status" value="1"/>
</dbReference>
<dbReference type="PROSITE" id="PS50830">
    <property type="entry name" value="TNASE_3"/>
    <property type="match status" value="1"/>
</dbReference>
<dbReference type="PANTHER" id="PTHR12302">
    <property type="entry name" value="EBNA2 BINDING PROTEIN P100"/>
    <property type="match status" value="1"/>
</dbReference>
<keyword evidence="3" id="KW-0378">Hydrolase</keyword>
<evidence type="ECO:0000313" key="5">
    <source>
        <dbReference type="EMBL" id="KKN52046.1"/>
    </source>
</evidence>
<dbReference type="InterPro" id="IPR035437">
    <property type="entry name" value="SNase_OB-fold_sf"/>
</dbReference>
<proteinExistence type="predicted"/>
<evidence type="ECO:0000259" key="4">
    <source>
        <dbReference type="PROSITE" id="PS50830"/>
    </source>
</evidence>
<feature type="domain" description="TNase-like" evidence="4">
    <location>
        <begin position="39"/>
        <end position="158"/>
    </location>
</feature>
<keyword evidence="1" id="KW-0540">Nuclease</keyword>
<dbReference type="InterPro" id="IPR016071">
    <property type="entry name" value="Staphylococal_nuclease_OB-fold"/>
</dbReference>
<keyword evidence="2" id="KW-0255">Endonuclease</keyword>
<dbReference type="GO" id="GO:0004519">
    <property type="term" value="F:endonuclease activity"/>
    <property type="evidence" value="ECO:0007669"/>
    <property type="project" value="UniProtKB-KW"/>
</dbReference>
<protein>
    <recommendedName>
        <fullName evidence="4">TNase-like domain-containing protein</fullName>
    </recommendedName>
</protein>
<comment type="caution">
    <text evidence="5">The sequence shown here is derived from an EMBL/GenBank/DDBJ whole genome shotgun (WGS) entry which is preliminary data.</text>
</comment>
<organism evidence="5">
    <name type="scientific">marine sediment metagenome</name>
    <dbReference type="NCBI Taxonomy" id="412755"/>
    <lineage>
        <taxon>unclassified sequences</taxon>
        <taxon>metagenomes</taxon>
        <taxon>ecological metagenomes</taxon>
    </lineage>
</organism>
<dbReference type="PROSITE" id="PS01284">
    <property type="entry name" value="TNASE_2"/>
    <property type="match status" value="1"/>
</dbReference>
<dbReference type="Gene3D" id="2.40.50.90">
    <property type="match status" value="1"/>
</dbReference>
<accession>A0A0F9TSE2</accession>
<reference evidence="5" key="1">
    <citation type="journal article" date="2015" name="Nature">
        <title>Complex archaea that bridge the gap between prokaryotes and eukaryotes.</title>
        <authorList>
            <person name="Spang A."/>
            <person name="Saw J.H."/>
            <person name="Jorgensen S.L."/>
            <person name="Zaremba-Niedzwiedzka K."/>
            <person name="Martijn J."/>
            <person name="Lind A.E."/>
            <person name="van Eijk R."/>
            <person name="Schleper C."/>
            <person name="Guy L."/>
            <person name="Ettema T.J."/>
        </authorList>
    </citation>
    <scope>NUCLEOTIDE SEQUENCE</scope>
</reference>
<dbReference type="SUPFAM" id="SSF50199">
    <property type="entry name" value="Staphylococcal nuclease"/>
    <property type="match status" value="1"/>
</dbReference>
<name>A0A0F9TSE2_9ZZZZ</name>
<dbReference type="GO" id="GO:0003676">
    <property type="term" value="F:nucleic acid binding"/>
    <property type="evidence" value="ECO:0007669"/>
    <property type="project" value="InterPro"/>
</dbReference>
<dbReference type="AlphaFoldDB" id="A0A0F9TSE2"/>